<dbReference type="OrthoDB" id="2386201at2759"/>
<feature type="compositionally biased region" description="Basic and acidic residues" evidence="1">
    <location>
        <begin position="305"/>
        <end position="320"/>
    </location>
</feature>
<comment type="caution">
    <text evidence="2">The sequence shown here is derived from an EMBL/GenBank/DDBJ whole genome shotgun (WGS) entry which is preliminary data.</text>
</comment>
<dbReference type="EMBL" id="JAGPYM010000030">
    <property type="protein sequence ID" value="KAH6877319.1"/>
    <property type="molecule type" value="Genomic_DNA"/>
</dbReference>
<sequence>MDENGFDSQELAPVAVPTNDNAHKETLPPAKDKETQQDIWDAPRQPTPASPPAEAVWLNTSPLSSPIDIELPPVDLESQPPNENEISESYVKLSQEEKLGHDDERQVARQAAVRYERSLQHPYLLENAQYSTLLRQNGRQQDEDFEDDSQGSRLPDISEESQFLATSPMIDPSSAGETDTTSLPGEDLPALEDLMKQNIRSAPNRVTKRRSSPPRSTARKPATLRLGAHHLDSPAAARNSRRSPERDVAMIEDVEPPRMQSPHLTTSVPPRPLVIERPDDGGSASEGQAFRLKNPKDPHQRHKDRSPEREPRRATQRADADSDDDTPAPRERTTDEVFHNQTRLELWSDDGASVIEDNAIDHMLPGRKRQSNTPKRRKNTTKRQNMSITNMFDGSQATTSSAKESKSKSTKRQSKHSRRPAAPPRLSILDIAARAAKDRRDQGRSNHLDAVAGSIPQRSSVSAARKQKKAKLRPPKEPLGEASPNLPPTQRRQPPPSSATPRRLVRQVTHGGTPTQPTSARQQPRPNKQLSRTGSEMDETNQGRSFMFKAKKRRLDHLYRKQRSDFSNASSLAFNDSTTDAGHPASPPPEENPPLETEKPKSRYRKKTRPQQVDIEAPQFITPVPEPVQVEVEGERFRGLGPYGTRYTYHFETFPLNSRVYFHESTLIGSGILEFFGQRFRSAYNLGEQTLRWGPWDAQVSSELDQLDSEDCPPALSATAFVMKFMMDSLSLTEPTNAKSFVGRMLEVLRGIDGRSDIRIRPQCGLIASIYDHLLVVAFLVLSLCRNDDSLMGDQFQIEDLLKDMAKTAVSTRGLRGDILEHTRIPRSSFWDIAMNSLDAQQHEQLWKNMFILLPLTEFNDKGIIAAGSRHDATLMKKVFQLYQENPRQSPSFNNYCRALQWGWRKCVAVIGVIFDFFGSQNLAHLRNEEVFKSPNPSLAVEKGDRCFHIFLKLIALSIQKLKEVDSLKDIRNLEQTIHERELAALRNHHDLLCTLFWASPPDLRPGTHLIERLVEACLINLRSWSQLARFVIASGEATTSFKPFAQWRNGFFQSLMQQFDSFLALTKDGSNTVSSEMVDAMVKVNRAAVMDVIHFSITASLDVMRRATDLEAATFALNTLQLQQVFKHFTACPPDLDWSILQAALATLEIFLSHVDEFKENEESQQSESQILNSAQADDAILVLDHDLSANFFSMARAIISARSERNLSTTAAVDKFRCTEMVVTLSARLGVRFMNGGLMRLVDMFKFGKYGLFEDMPVKINLDQRKYLALFITTLLKQGYDDFNDAGFTLSEVWVLSIVKPRNYLAYENQFAQELQRHGKDIVPEAAAGLAINPDYSTNRDMFEFAASWMRKSMRDAGPALRKMMLSEYSKTLKAVMQQIKGDLRAVSQDATEHPSYVTFIRDIVALIRAHGPDICTVDDFFYQINKEYSPSVQDPQLQVAGMLSYGLRLSEGDTRVIHQLFFFLFNNFKMSMINNKLGDELKMLHRGMKNPGILAFILGKMLPAVIQASFIESSAFPLLEVYVEAMRVLLTRSVIPHELTEQDLQSVVVTVAAFVNGLEKLSQDMGTMTLQQVDVLINVLSLINTLWPSFRVLSICEPTSVAWDEVCDALKCARGSIKRAEELTRDLLVLEDYSLTGGILVAGVQRPGTDTVQADTYIKSFTDNIVNDVRRNWVFTENKISIQAPGKGRNTQSTQPVWNVKELVEDLHEHTKEWSAWYRRVFEASPLSTEYCVSVLF</sequence>
<dbReference type="GO" id="GO:0031297">
    <property type="term" value="P:replication fork processing"/>
    <property type="evidence" value="ECO:0007669"/>
    <property type="project" value="InterPro"/>
</dbReference>
<dbReference type="GO" id="GO:0035361">
    <property type="term" value="C:Cul8-RING ubiquitin ligase complex"/>
    <property type="evidence" value="ECO:0007669"/>
    <property type="project" value="TreeGrafter"/>
</dbReference>
<keyword evidence="3" id="KW-1185">Reference proteome</keyword>
<feature type="compositionally biased region" description="Basic residues" evidence="1">
    <location>
        <begin position="408"/>
        <end position="419"/>
    </location>
</feature>
<evidence type="ECO:0000256" key="1">
    <source>
        <dbReference type="SAM" id="MobiDB-lite"/>
    </source>
</evidence>
<dbReference type="PANTHER" id="PTHR28122:SF1">
    <property type="entry name" value="E3 UBIQUITIN-PROTEIN LIGASE SUBSTRATE RECEPTOR MMS22"/>
    <property type="match status" value="1"/>
</dbReference>
<feature type="compositionally biased region" description="Polar residues" evidence="1">
    <location>
        <begin position="569"/>
        <end position="580"/>
    </location>
</feature>
<feature type="compositionally biased region" description="Basic and acidic residues" evidence="1">
    <location>
        <begin position="21"/>
        <end position="36"/>
    </location>
</feature>
<organism evidence="2 3">
    <name type="scientific">Thelonectria olida</name>
    <dbReference type="NCBI Taxonomy" id="1576542"/>
    <lineage>
        <taxon>Eukaryota</taxon>
        <taxon>Fungi</taxon>
        <taxon>Dikarya</taxon>
        <taxon>Ascomycota</taxon>
        <taxon>Pezizomycotina</taxon>
        <taxon>Sordariomycetes</taxon>
        <taxon>Hypocreomycetidae</taxon>
        <taxon>Hypocreales</taxon>
        <taxon>Nectriaceae</taxon>
        <taxon>Thelonectria</taxon>
    </lineage>
</organism>
<gene>
    <name evidence="2" type="ORF">B0T10DRAFT_496854</name>
</gene>
<feature type="compositionally biased region" description="Basic and acidic residues" evidence="1">
    <location>
        <begin position="435"/>
        <end position="447"/>
    </location>
</feature>
<dbReference type="Pfam" id="PF09462">
    <property type="entry name" value="Mus7"/>
    <property type="match status" value="1"/>
</dbReference>
<feature type="region of interest" description="Disordered" evidence="1">
    <location>
        <begin position="569"/>
        <end position="611"/>
    </location>
</feature>
<evidence type="ECO:0000313" key="3">
    <source>
        <dbReference type="Proteomes" id="UP000777438"/>
    </source>
</evidence>
<dbReference type="PANTHER" id="PTHR28122">
    <property type="entry name" value="E3 UBIQUITIN-PROTEIN LIGASE SUBSTRATE RECEPTOR MMS22"/>
    <property type="match status" value="1"/>
</dbReference>
<dbReference type="GO" id="GO:0000724">
    <property type="term" value="P:double-strand break repair via homologous recombination"/>
    <property type="evidence" value="ECO:0007669"/>
    <property type="project" value="TreeGrafter"/>
</dbReference>
<feature type="region of interest" description="Disordered" evidence="1">
    <location>
        <begin position="134"/>
        <end position="549"/>
    </location>
</feature>
<dbReference type="Proteomes" id="UP000777438">
    <property type="component" value="Unassembled WGS sequence"/>
</dbReference>
<feature type="region of interest" description="Disordered" evidence="1">
    <location>
        <begin position="1"/>
        <end position="59"/>
    </location>
</feature>
<evidence type="ECO:0000313" key="2">
    <source>
        <dbReference type="EMBL" id="KAH6877319.1"/>
    </source>
</evidence>
<feature type="compositionally biased region" description="Polar residues" evidence="1">
    <location>
        <begin position="382"/>
        <end position="393"/>
    </location>
</feature>
<protein>
    <submittedName>
        <fullName evidence="2">Mus7/MMS22 family-domain-containing protein</fullName>
    </submittedName>
</protein>
<feature type="compositionally biased region" description="Polar residues" evidence="1">
    <location>
        <begin position="510"/>
        <end position="544"/>
    </location>
</feature>
<name>A0A9P9AKH1_9HYPO</name>
<feature type="region of interest" description="Disordered" evidence="1">
    <location>
        <begin position="68"/>
        <end position="87"/>
    </location>
</feature>
<reference evidence="2 3" key="1">
    <citation type="journal article" date="2021" name="Nat. Commun.">
        <title>Genetic determinants of endophytism in the Arabidopsis root mycobiome.</title>
        <authorList>
            <person name="Mesny F."/>
            <person name="Miyauchi S."/>
            <person name="Thiergart T."/>
            <person name="Pickel B."/>
            <person name="Atanasova L."/>
            <person name="Karlsson M."/>
            <person name="Huettel B."/>
            <person name="Barry K.W."/>
            <person name="Haridas S."/>
            <person name="Chen C."/>
            <person name="Bauer D."/>
            <person name="Andreopoulos W."/>
            <person name="Pangilinan J."/>
            <person name="LaButti K."/>
            <person name="Riley R."/>
            <person name="Lipzen A."/>
            <person name="Clum A."/>
            <person name="Drula E."/>
            <person name="Henrissat B."/>
            <person name="Kohler A."/>
            <person name="Grigoriev I.V."/>
            <person name="Martin F.M."/>
            <person name="Hacquard S."/>
        </authorList>
    </citation>
    <scope>NUCLEOTIDE SEQUENCE [LARGE SCALE GENOMIC DNA]</scope>
    <source>
        <strain evidence="2 3">MPI-CAGE-CH-0241</strain>
    </source>
</reference>
<accession>A0A9P9AKH1</accession>
<feature type="compositionally biased region" description="Basic residues" evidence="1">
    <location>
        <begin position="365"/>
        <end position="381"/>
    </location>
</feature>
<feature type="compositionally biased region" description="Basic and acidic residues" evidence="1">
    <location>
        <begin position="327"/>
        <end position="338"/>
    </location>
</feature>
<dbReference type="GO" id="GO:0005634">
    <property type="term" value="C:nucleus"/>
    <property type="evidence" value="ECO:0007669"/>
    <property type="project" value="InterPro"/>
</dbReference>
<proteinExistence type="predicted"/>
<dbReference type="InterPro" id="IPR019021">
    <property type="entry name" value="Mms22"/>
</dbReference>